<keyword evidence="3" id="KW-0472">Membrane</keyword>
<dbReference type="PANTHER" id="PTHR32401">
    <property type="entry name" value="CONCANAVALIN A-LIKE LECTIN FAMILY PROTEIN"/>
    <property type="match status" value="1"/>
</dbReference>
<dbReference type="InterPro" id="IPR001220">
    <property type="entry name" value="Legume_lectin_dom"/>
</dbReference>
<reference evidence="5" key="1">
    <citation type="journal article" date="2023" name="bioRxiv">
        <title>Improved chromosome-level genome assembly for marigold (Tagetes erecta).</title>
        <authorList>
            <person name="Jiang F."/>
            <person name="Yuan L."/>
            <person name="Wang S."/>
            <person name="Wang H."/>
            <person name="Xu D."/>
            <person name="Wang A."/>
            <person name="Fan W."/>
        </authorList>
    </citation>
    <scope>NUCLEOTIDE SEQUENCE</scope>
    <source>
        <strain evidence="5">WSJ</strain>
        <tissue evidence="5">Leaf</tissue>
    </source>
</reference>
<name>A0AAD8JVI5_TARER</name>
<dbReference type="FunFam" id="2.60.120.200:FF:000103">
    <property type="entry name" value="L-type lectin-domain containing receptor kinase IX.1"/>
    <property type="match status" value="1"/>
</dbReference>
<dbReference type="GO" id="GO:0030246">
    <property type="term" value="F:carbohydrate binding"/>
    <property type="evidence" value="ECO:0007669"/>
    <property type="project" value="UniProtKB-KW"/>
</dbReference>
<evidence type="ECO:0000313" key="5">
    <source>
        <dbReference type="EMBL" id="KAK1410361.1"/>
    </source>
</evidence>
<evidence type="ECO:0000256" key="2">
    <source>
        <dbReference type="ARBA" id="ARBA00022734"/>
    </source>
</evidence>
<dbReference type="CDD" id="cd06899">
    <property type="entry name" value="lectin_legume_LecRK_Arcelin_ConA"/>
    <property type="match status" value="1"/>
</dbReference>
<organism evidence="5 6">
    <name type="scientific">Tagetes erecta</name>
    <name type="common">African marigold</name>
    <dbReference type="NCBI Taxonomy" id="13708"/>
    <lineage>
        <taxon>Eukaryota</taxon>
        <taxon>Viridiplantae</taxon>
        <taxon>Streptophyta</taxon>
        <taxon>Embryophyta</taxon>
        <taxon>Tracheophyta</taxon>
        <taxon>Spermatophyta</taxon>
        <taxon>Magnoliopsida</taxon>
        <taxon>eudicotyledons</taxon>
        <taxon>Gunneridae</taxon>
        <taxon>Pentapetalae</taxon>
        <taxon>asterids</taxon>
        <taxon>campanulids</taxon>
        <taxon>Asterales</taxon>
        <taxon>Asteraceae</taxon>
        <taxon>Asteroideae</taxon>
        <taxon>Heliantheae alliance</taxon>
        <taxon>Tageteae</taxon>
        <taxon>Tagetes</taxon>
    </lineage>
</organism>
<gene>
    <name evidence="5" type="ORF">QVD17_36897</name>
</gene>
<dbReference type="EMBL" id="JAUHHV010000010">
    <property type="protein sequence ID" value="KAK1410361.1"/>
    <property type="molecule type" value="Genomic_DNA"/>
</dbReference>
<keyword evidence="2" id="KW-0430">Lectin</keyword>
<dbReference type="PANTHER" id="PTHR32401:SF47">
    <property type="entry name" value="LEGUME LECTIN DOMAIN-CONTAINING PROTEIN"/>
    <property type="match status" value="1"/>
</dbReference>
<feature type="transmembrane region" description="Helical" evidence="3">
    <location>
        <begin position="7"/>
        <end position="27"/>
    </location>
</feature>
<keyword evidence="3" id="KW-1133">Transmembrane helix</keyword>
<evidence type="ECO:0000313" key="6">
    <source>
        <dbReference type="Proteomes" id="UP001229421"/>
    </source>
</evidence>
<evidence type="ECO:0000256" key="3">
    <source>
        <dbReference type="SAM" id="Phobius"/>
    </source>
</evidence>
<sequence>MSPSSSSFSYCFHLLMLILPLYNSLYFQVPRFDSNTNDVVFIGDAVPSFGAVNFNSLVYCCRVGQVIYKQPVPLWDSNSRKLSDFTTHFTFVIDTQNFVPYGHGIAFFLAPVGFTSPLNSAAGFLGLFNSTTSDNPSQGPIVSVEFDSISNQEWDPPVEHVGINRNSLSSVTYVDWNVSLYNKQTANCWISYNSSTNNLSVFWSYERNPNFQGNSSLSYRINLKEVLPAWVTVGITASTGQFMEKHTLQYWDFNSSLDVRHEAKTLAKFQDIMYQILLQAVRGIPHSWLNEIELDETMAPIPCILLILGSMRPK</sequence>
<dbReference type="SUPFAM" id="SSF49899">
    <property type="entry name" value="Concanavalin A-like lectins/glucanases"/>
    <property type="match status" value="1"/>
</dbReference>
<dbReference type="InterPro" id="IPR013320">
    <property type="entry name" value="ConA-like_dom_sf"/>
</dbReference>
<proteinExistence type="inferred from homology"/>
<dbReference type="PROSITE" id="PS00307">
    <property type="entry name" value="LECTIN_LEGUME_BETA"/>
    <property type="match status" value="1"/>
</dbReference>
<feature type="domain" description="Legume lectin" evidence="4">
    <location>
        <begin position="25"/>
        <end position="263"/>
    </location>
</feature>
<dbReference type="Pfam" id="PF00139">
    <property type="entry name" value="Lectin_legB"/>
    <property type="match status" value="1"/>
</dbReference>
<dbReference type="AlphaFoldDB" id="A0AAD8JVI5"/>
<comment type="similarity">
    <text evidence="1">Belongs to the leguminous lectin family.</text>
</comment>
<keyword evidence="3" id="KW-0812">Transmembrane</keyword>
<keyword evidence="6" id="KW-1185">Reference proteome</keyword>
<protein>
    <recommendedName>
        <fullName evidence="4">Legume lectin domain-containing protein</fullName>
    </recommendedName>
</protein>
<evidence type="ECO:0000256" key="1">
    <source>
        <dbReference type="ARBA" id="ARBA00007606"/>
    </source>
</evidence>
<dbReference type="Gene3D" id="2.60.120.200">
    <property type="match status" value="1"/>
</dbReference>
<dbReference type="InterPro" id="IPR050258">
    <property type="entry name" value="Leguminous_Lectin"/>
</dbReference>
<comment type="caution">
    <text evidence="5">The sequence shown here is derived from an EMBL/GenBank/DDBJ whole genome shotgun (WGS) entry which is preliminary data.</text>
</comment>
<evidence type="ECO:0000259" key="4">
    <source>
        <dbReference type="Pfam" id="PF00139"/>
    </source>
</evidence>
<accession>A0AAD8JVI5</accession>
<dbReference type="InterPro" id="IPR019825">
    <property type="entry name" value="Lectin_legB_Mn/Ca_BS"/>
</dbReference>
<dbReference type="Proteomes" id="UP001229421">
    <property type="component" value="Unassembled WGS sequence"/>
</dbReference>